<organism evidence="1 2">
    <name type="scientific">Naumannella halotolerans</name>
    <dbReference type="NCBI Taxonomy" id="993414"/>
    <lineage>
        <taxon>Bacteria</taxon>
        <taxon>Bacillati</taxon>
        <taxon>Actinomycetota</taxon>
        <taxon>Actinomycetes</taxon>
        <taxon>Propionibacteriales</taxon>
        <taxon>Propionibacteriaceae</taxon>
        <taxon>Naumannella</taxon>
    </lineage>
</organism>
<gene>
    <name evidence="1" type="ORF">CLV29_1505</name>
</gene>
<accession>A0A4R7J8R0</accession>
<comment type="caution">
    <text evidence="1">The sequence shown here is derived from an EMBL/GenBank/DDBJ whole genome shotgun (WGS) entry which is preliminary data.</text>
</comment>
<dbReference type="EMBL" id="SOAW01000001">
    <property type="protein sequence ID" value="TDT33870.1"/>
    <property type="molecule type" value="Genomic_DNA"/>
</dbReference>
<protein>
    <recommendedName>
        <fullName evidence="3">Peptidase</fullName>
    </recommendedName>
</protein>
<evidence type="ECO:0008006" key="3">
    <source>
        <dbReference type="Google" id="ProtNLM"/>
    </source>
</evidence>
<reference evidence="1 2" key="1">
    <citation type="submission" date="2019-03" db="EMBL/GenBank/DDBJ databases">
        <title>Genomic Encyclopedia of Archaeal and Bacterial Type Strains, Phase II (KMG-II): from individual species to whole genera.</title>
        <authorList>
            <person name="Goeker M."/>
        </authorList>
    </citation>
    <scope>NUCLEOTIDE SEQUENCE [LARGE SCALE GENOMIC DNA]</scope>
    <source>
        <strain evidence="1 2">DSM 24323</strain>
    </source>
</reference>
<keyword evidence="2" id="KW-1185">Reference proteome</keyword>
<dbReference type="RefSeq" id="WP_133754313.1">
    <property type="nucleotide sequence ID" value="NZ_CP171129.1"/>
</dbReference>
<evidence type="ECO:0000313" key="1">
    <source>
        <dbReference type="EMBL" id="TDT33870.1"/>
    </source>
</evidence>
<dbReference type="AlphaFoldDB" id="A0A4R7J8R0"/>
<proteinExistence type="predicted"/>
<dbReference type="Proteomes" id="UP000295371">
    <property type="component" value="Unassembled WGS sequence"/>
</dbReference>
<name>A0A4R7J8R0_9ACTN</name>
<dbReference type="OrthoDB" id="4865010at2"/>
<evidence type="ECO:0000313" key="2">
    <source>
        <dbReference type="Proteomes" id="UP000295371"/>
    </source>
</evidence>
<sequence length="170" mass="17487">MSQVELAPFSTGSKALGGFIVANRWPDSAQEWAQLLTLVVRVGAVPGLLGGCAAVLASVDDRPEIEGPIDHPVGVLMHRGPVVGEDAPEPGSLGQPQPGALMLLHPPGESKGRGASGCVLLPGIPHLGLDHRAAWVETEPDGSVSRFVAAHEVDPDQDPDTAVLALLLAA</sequence>